<dbReference type="PANTHER" id="PTHR24072">
    <property type="entry name" value="RHO FAMILY GTPASE"/>
    <property type="match status" value="1"/>
</dbReference>
<evidence type="ECO:0000256" key="2">
    <source>
        <dbReference type="ARBA" id="ARBA00023134"/>
    </source>
</evidence>
<dbReference type="STRING" id="5722.A2FJN5"/>
<dbReference type="InterPro" id="IPR003578">
    <property type="entry name" value="Small_GTPase_Rho"/>
</dbReference>
<keyword evidence="2" id="KW-0342">GTP-binding</keyword>
<dbReference type="GO" id="GO:0031410">
    <property type="term" value="C:cytoplasmic vesicle"/>
    <property type="evidence" value="ECO:0000318"/>
    <property type="project" value="GO_Central"/>
</dbReference>
<dbReference type="GO" id="GO:0003924">
    <property type="term" value="F:GTPase activity"/>
    <property type="evidence" value="ECO:0000318"/>
    <property type="project" value="GO_Central"/>
</dbReference>
<dbReference type="Proteomes" id="UP000001542">
    <property type="component" value="Unassembled WGS sequence"/>
</dbReference>
<evidence type="ECO:0000313" key="4">
    <source>
        <dbReference type="Proteomes" id="UP000001542"/>
    </source>
</evidence>
<accession>A2FJN5</accession>
<dbReference type="GO" id="GO:0019901">
    <property type="term" value="F:protein kinase binding"/>
    <property type="evidence" value="ECO:0000318"/>
    <property type="project" value="GO_Central"/>
</dbReference>
<dbReference type="KEGG" id="tva:4752608"/>
<dbReference type="Gene3D" id="3.40.50.300">
    <property type="entry name" value="P-loop containing nucleotide triphosphate hydrolases"/>
    <property type="match status" value="1"/>
</dbReference>
<evidence type="ECO:0000313" key="3">
    <source>
        <dbReference type="EMBL" id="EAX94867.1"/>
    </source>
</evidence>
<dbReference type="VEuPathDB" id="TrichDB:TVAG_370380"/>
<dbReference type="GO" id="GO:0030865">
    <property type="term" value="P:cortical cytoskeleton organization"/>
    <property type="evidence" value="ECO:0000318"/>
    <property type="project" value="GO_Central"/>
</dbReference>
<dbReference type="GO" id="GO:0007165">
    <property type="term" value="P:signal transduction"/>
    <property type="evidence" value="ECO:0000318"/>
    <property type="project" value="GO_Central"/>
</dbReference>
<dbReference type="GO" id="GO:0005886">
    <property type="term" value="C:plasma membrane"/>
    <property type="evidence" value="ECO:0000318"/>
    <property type="project" value="GO_Central"/>
</dbReference>
<dbReference type="GO" id="GO:0008360">
    <property type="term" value="P:regulation of cell shape"/>
    <property type="evidence" value="ECO:0000318"/>
    <property type="project" value="GO_Central"/>
</dbReference>
<dbReference type="SUPFAM" id="SSF52540">
    <property type="entry name" value="P-loop containing nucleoside triphosphate hydrolases"/>
    <property type="match status" value="1"/>
</dbReference>
<dbReference type="GO" id="GO:0007163">
    <property type="term" value="P:establishment or maintenance of cell polarity"/>
    <property type="evidence" value="ECO:0000318"/>
    <property type="project" value="GO_Central"/>
</dbReference>
<dbReference type="Pfam" id="PF00071">
    <property type="entry name" value="Ras"/>
    <property type="match status" value="1"/>
</dbReference>
<evidence type="ECO:0000256" key="1">
    <source>
        <dbReference type="ARBA" id="ARBA00022741"/>
    </source>
</evidence>
<dbReference type="SMR" id="A2FJN5"/>
<dbReference type="eggNOG" id="KOG0393">
    <property type="taxonomic scope" value="Eukaryota"/>
</dbReference>
<dbReference type="VEuPathDB" id="TrichDB:TVAGG3_0054120"/>
<reference evidence="3" key="1">
    <citation type="submission" date="2006-10" db="EMBL/GenBank/DDBJ databases">
        <authorList>
            <person name="Amadeo P."/>
            <person name="Zhao Q."/>
            <person name="Wortman J."/>
            <person name="Fraser-Liggett C."/>
            <person name="Carlton J."/>
        </authorList>
    </citation>
    <scope>NUCLEOTIDE SEQUENCE</scope>
    <source>
        <strain evidence="3">G3</strain>
    </source>
</reference>
<keyword evidence="1" id="KW-0547">Nucleotide-binding</keyword>
<gene>
    <name evidence="3" type="ORF">TVAG_370380</name>
</gene>
<dbReference type="GO" id="GO:0032956">
    <property type="term" value="P:regulation of actin cytoskeleton organization"/>
    <property type="evidence" value="ECO:0000318"/>
    <property type="project" value="GO_Central"/>
</dbReference>
<organism evidence="3 4">
    <name type="scientific">Trichomonas vaginalis (strain ATCC PRA-98 / G3)</name>
    <dbReference type="NCBI Taxonomy" id="412133"/>
    <lineage>
        <taxon>Eukaryota</taxon>
        <taxon>Metamonada</taxon>
        <taxon>Parabasalia</taxon>
        <taxon>Trichomonadida</taxon>
        <taxon>Trichomonadidae</taxon>
        <taxon>Trichomonas</taxon>
    </lineage>
</organism>
<dbReference type="GO" id="GO:0005856">
    <property type="term" value="C:cytoskeleton"/>
    <property type="evidence" value="ECO:0000318"/>
    <property type="project" value="GO_Central"/>
</dbReference>
<dbReference type="RefSeq" id="XP_001307797.1">
    <property type="nucleotide sequence ID" value="XM_001307796.1"/>
</dbReference>
<keyword evidence="4" id="KW-1185">Reference proteome</keyword>
<dbReference type="PROSITE" id="PS51419">
    <property type="entry name" value="RAB"/>
    <property type="match status" value="1"/>
</dbReference>
<reference evidence="3" key="2">
    <citation type="journal article" date="2007" name="Science">
        <title>Draft genome sequence of the sexually transmitted pathogen Trichomonas vaginalis.</title>
        <authorList>
            <person name="Carlton J.M."/>
            <person name="Hirt R.P."/>
            <person name="Silva J.C."/>
            <person name="Delcher A.L."/>
            <person name="Schatz M."/>
            <person name="Zhao Q."/>
            <person name="Wortman J.R."/>
            <person name="Bidwell S.L."/>
            <person name="Alsmark U.C.M."/>
            <person name="Besteiro S."/>
            <person name="Sicheritz-Ponten T."/>
            <person name="Noel C.J."/>
            <person name="Dacks J.B."/>
            <person name="Foster P.G."/>
            <person name="Simillion C."/>
            <person name="Van de Peer Y."/>
            <person name="Miranda-Saavedra D."/>
            <person name="Barton G.J."/>
            <person name="Westrop G.D."/>
            <person name="Mueller S."/>
            <person name="Dessi D."/>
            <person name="Fiori P.L."/>
            <person name="Ren Q."/>
            <person name="Paulsen I."/>
            <person name="Zhang H."/>
            <person name="Bastida-Corcuera F.D."/>
            <person name="Simoes-Barbosa A."/>
            <person name="Brown M.T."/>
            <person name="Hayes R.D."/>
            <person name="Mukherjee M."/>
            <person name="Okumura C.Y."/>
            <person name="Schneider R."/>
            <person name="Smith A.J."/>
            <person name="Vanacova S."/>
            <person name="Villalvazo M."/>
            <person name="Haas B.J."/>
            <person name="Pertea M."/>
            <person name="Feldblyum T.V."/>
            <person name="Utterback T.R."/>
            <person name="Shu C.L."/>
            <person name="Osoegawa K."/>
            <person name="de Jong P.J."/>
            <person name="Hrdy I."/>
            <person name="Horvathova L."/>
            <person name="Zubacova Z."/>
            <person name="Dolezal P."/>
            <person name="Malik S.B."/>
            <person name="Logsdon J.M. Jr."/>
            <person name="Henze K."/>
            <person name="Gupta A."/>
            <person name="Wang C.C."/>
            <person name="Dunne R.L."/>
            <person name="Upcroft J.A."/>
            <person name="Upcroft P."/>
            <person name="White O."/>
            <person name="Salzberg S.L."/>
            <person name="Tang P."/>
            <person name="Chiu C.-H."/>
            <person name="Lee Y.-S."/>
            <person name="Embley T.M."/>
            <person name="Coombs G.H."/>
            <person name="Mottram J.C."/>
            <person name="Tachezy J."/>
            <person name="Fraser-Liggett C.M."/>
            <person name="Johnson P.J."/>
        </authorList>
    </citation>
    <scope>NUCLEOTIDE SEQUENCE [LARGE SCALE GENOMIC DNA]</scope>
    <source>
        <strain evidence="3">G3</strain>
    </source>
</reference>
<dbReference type="OrthoDB" id="10020961at2759"/>
<dbReference type="InterPro" id="IPR027417">
    <property type="entry name" value="P-loop_NTPase"/>
</dbReference>
<protein>
    <submittedName>
        <fullName evidence="3">Small GTP-binding protein, putative</fullName>
    </submittedName>
</protein>
<dbReference type="GO" id="GO:0007015">
    <property type="term" value="P:actin filament organization"/>
    <property type="evidence" value="ECO:0000318"/>
    <property type="project" value="GO_Central"/>
</dbReference>
<dbReference type="AlphaFoldDB" id="A2FJN5"/>
<dbReference type="EMBL" id="DS113833">
    <property type="protein sequence ID" value="EAX94867.1"/>
    <property type="molecule type" value="Genomic_DNA"/>
</dbReference>
<dbReference type="InParanoid" id="A2FJN5"/>
<dbReference type="SMART" id="SM00174">
    <property type="entry name" value="RHO"/>
    <property type="match status" value="1"/>
</dbReference>
<dbReference type="GO" id="GO:0007264">
    <property type="term" value="P:small GTPase-mediated signal transduction"/>
    <property type="evidence" value="ECO:0007669"/>
    <property type="project" value="InterPro"/>
</dbReference>
<dbReference type="GO" id="GO:0005525">
    <property type="term" value="F:GTP binding"/>
    <property type="evidence" value="ECO:0000318"/>
    <property type="project" value="GO_Central"/>
</dbReference>
<dbReference type="GO" id="GO:0042995">
    <property type="term" value="C:cell projection"/>
    <property type="evidence" value="ECO:0000318"/>
    <property type="project" value="GO_Central"/>
</dbReference>
<proteinExistence type="predicted"/>
<name>A2FJN5_TRIV3</name>
<dbReference type="PRINTS" id="PR00449">
    <property type="entry name" value="RASTRNSFRMNG"/>
</dbReference>
<sequence length="181" mass="20514">MTSPFYSKVLVFGEPEVGKSWLCQSMKTKKPVNPSECEPQSSFDPFSCEYKKGDFLINLNIWCTSGLENDESKLQTYCSQTDIGLLCFSMVDYKSLEQAVKKWYPVFQKHCPHAELFLVGCKKDNCDKANEIQSEEIKNATKKIVAKLCYTSAINYSGIEEILNEAFSKLFPLNSLSIAKL</sequence>
<dbReference type="InterPro" id="IPR001806">
    <property type="entry name" value="Small_GTPase"/>
</dbReference>